<organism evidence="1 2">
    <name type="scientific">Lihuaxuella thermophila</name>
    <dbReference type="NCBI Taxonomy" id="1173111"/>
    <lineage>
        <taxon>Bacteria</taxon>
        <taxon>Bacillati</taxon>
        <taxon>Bacillota</taxon>
        <taxon>Bacilli</taxon>
        <taxon>Bacillales</taxon>
        <taxon>Thermoactinomycetaceae</taxon>
        <taxon>Lihuaxuella</taxon>
    </lineage>
</organism>
<reference evidence="1 2" key="1">
    <citation type="submission" date="2016-10" db="EMBL/GenBank/DDBJ databases">
        <authorList>
            <person name="de Groot N.N."/>
        </authorList>
    </citation>
    <scope>NUCLEOTIDE SEQUENCE [LARGE SCALE GENOMIC DNA]</scope>
    <source>
        <strain evidence="1 2">DSM 46701</strain>
    </source>
</reference>
<dbReference type="Proteomes" id="UP000199695">
    <property type="component" value="Unassembled WGS sequence"/>
</dbReference>
<gene>
    <name evidence="1" type="ORF">SAMN05444955_11221</name>
</gene>
<keyword evidence="2" id="KW-1185">Reference proteome</keyword>
<dbReference type="OrthoDB" id="2989103at2"/>
<name>A0A1H8GR52_9BACL</name>
<accession>A0A1H8GR52</accession>
<proteinExistence type="predicted"/>
<protein>
    <submittedName>
        <fullName evidence="1">Uncharacterized protein</fullName>
    </submittedName>
</protein>
<dbReference type="EMBL" id="FOCQ01000012">
    <property type="protein sequence ID" value="SEN46300.1"/>
    <property type="molecule type" value="Genomic_DNA"/>
</dbReference>
<evidence type="ECO:0000313" key="1">
    <source>
        <dbReference type="EMBL" id="SEN46300.1"/>
    </source>
</evidence>
<dbReference type="RefSeq" id="WP_089970150.1">
    <property type="nucleotide sequence ID" value="NZ_FOCQ01000012.1"/>
</dbReference>
<evidence type="ECO:0000313" key="2">
    <source>
        <dbReference type="Proteomes" id="UP000199695"/>
    </source>
</evidence>
<dbReference type="AlphaFoldDB" id="A0A1H8GR52"/>
<sequence length="187" mass="21990">MLEKLEKLNEQAKGTIFEDFVREQVDIYRKQKQKELKKRNIHNKWIDQADALFHLFMEICTDYQAQLEPFVAKAELTDRREEDGVVLFTVTNFTDQTFSLHCADLHTLDDYEKLEDDAFVETLDEEKEEGGVEFYFSRDEAVKTVKHSDIFPRKNPSAAFKKVVDPLILELFKKSFDIESLLAKRDS</sequence>